<reference evidence="1" key="1">
    <citation type="submission" date="2023-11" db="EMBL/GenBank/DDBJ databases">
        <authorList>
            <person name="Poullet M."/>
        </authorList>
    </citation>
    <scope>NUCLEOTIDE SEQUENCE</scope>
    <source>
        <strain evidence="1">E1834</strain>
    </source>
</reference>
<dbReference type="EMBL" id="CAVMJV010000073">
    <property type="protein sequence ID" value="CAK5088698.1"/>
    <property type="molecule type" value="Genomic_DNA"/>
</dbReference>
<protein>
    <submittedName>
        <fullName evidence="1">Uncharacterized protein</fullName>
    </submittedName>
</protein>
<keyword evidence="2" id="KW-1185">Reference proteome</keyword>
<dbReference type="Proteomes" id="UP001497535">
    <property type="component" value="Unassembled WGS sequence"/>
</dbReference>
<name>A0ACB1ABU2_MELEN</name>
<evidence type="ECO:0000313" key="2">
    <source>
        <dbReference type="Proteomes" id="UP001497535"/>
    </source>
</evidence>
<gene>
    <name evidence="1" type="ORF">MENTE1834_LOCUS36368</name>
</gene>
<comment type="caution">
    <text evidence="1">The sequence shown here is derived from an EMBL/GenBank/DDBJ whole genome shotgun (WGS) entry which is preliminary data.</text>
</comment>
<evidence type="ECO:0000313" key="1">
    <source>
        <dbReference type="EMBL" id="CAK5088698.1"/>
    </source>
</evidence>
<organism evidence="1 2">
    <name type="scientific">Meloidogyne enterolobii</name>
    <name type="common">Root-knot nematode worm</name>
    <name type="synonym">Meloidogyne mayaguensis</name>
    <dbReference type="NCBI Taxonomy" id="390850"/>
    <lineage>
        <taxon>Eukaryota</taxon>
        <taxon>Metazoa</taxon>
        <taxon>Ecdysozoa</taxon>
        <taxon>Nematoda</taxon>
        <taxon>Chromadorea</taxon>
        <taxon>Rhabditida</taxon>
        <taxon>Tylenchina</taxon>
        <taxon>Tylenchomorpha</taxon>
        <taxon>Tylenchoidea</taxon>
        <taxon>Meloidogynidae</taxon>
        <taxon>Meloidogyninae</taxon>
        <taxon>Meloidogyne</taxon>
    </lineage>
</organism>
<sequence>MIELTFASGKFDLKLENIKLLPLILFYLKVGLSTRFNSNFLQLLVLPPCTYLFALYTRKFC</sequence>
<accession>A0ACB1ABU2</accession>
<proteinExistence type="predicted"/>